<sequence>MHRSIADYAMIGDCESAALVSKDGSIDWLCLPRFDSRACFASLIGTPENGRWRIAPSDLEFTSSRRYRDGTLILETTFRTATGSAMLIDFMPPRDGIANVMRIVVGLEGSVDLDFDLVMRFDYGRTVPWVTRIDRDTMTAVAGPEMLVMRAPVNLHGEDMHTKGRFTVSAGERLAFTLLHQPSNQEPLAGTDPEAALADTEAFWTAFSSRCPEVGNWTGEVRRSLITLKALTFRPTGGIVAAATTSLPEEIGGSRNWDYRYCWLRDATLTLMAFMDLGYYEEAEAWREWLMRSVAGDPAQMQIMYGVAGERHLLEWEVPWLEGFRESQPVRVGNAASEQFQLDIYGEVADLLAQARTGGLAPHPRSAALAHSVMPFLEKAWRRPDDGIWEIRGEHRHFVHSKVMAWVAFDRASKMAADIEGGENYAKHWRRVADDIHEDVCKNGYDAELGSFVQAYGSTALDASLLHIPLTGFLPADDPRVKGTVAAIEQRLLRDGLVIRYDNGETGDGLEGEEGAFLACSFWLADVYALLGRFDDAVALYERLCSLKNDVGLLAEEYDPVGDEMLGNFPQAFSHVGVIITALNLARAKGPAKERTDTNGQPVA</sequence>
<dbReference type="InterPro" id="IPR008928">
    <property type="entry name" value="6-hairpin_glycosidase_sf"/>
</dbReference>
<dbReference type="PANTHER" id="PTHR31616">
    <property type="entry name" value="TREHALASE"/>
    <property type="match status" value="1"/>
</dbReference>
<dbReference type="Pfam" id="PF00723">
    <property type="entry name" value="Glyco_hydro_15"/>
    <property type="match status" value="1"/>
</dbReference>
<keyword evidence="6" id="KW-0119">Carbohydrate metabolism</keyword>
<dbReference type="PANTHER" id="PTHR31616:SF0">
    <property type="entry name" value="GLUCAN 1,4-ALPHA-GLUCOSIDASE"/>
    <property type="match status" value="1"/>
</dbReference>
<evidence type="ECO:0000256" key="1">
    <source>
        <dbReference type="ARBA" id="ARBA00001576"/>
    </source>
</evidence>
<dbReference type="InterPro" id="IPR011613">
    <property type="entry name" value="GH15-like"/>
</dbReference>
<dbReference type="HOGENOM" id="CLU_010399_3_1_5"/>
<feature type="domain" description="GH15-like" evidence="12">
    <location>
        <begin position="222"/>
        <end position="582"/>
    </location>
</feature>
<keyword evidence="15" id="KW-1185">Reference proteome</keyword>
<evidence type="ECO:0000256" key="3">
    <source>
        <dbReference type="ARBA" id="ARBA00012757"/>
    </source>
</evidence>
<evidence type="ECO:0000256" key="8">
    <source>
        <dbReference type="ARBA" id="ARBA00030473"/>
    </source>
</evidence>
<accession>Q1YM89</accession>
<organism evidence="14 15">
    <name type="scientific">Aurantimonas manganoxydans (strain ATCC BAA-1229 / DSM 21871 / SI85-9A1)</name>
    <dbReference type="NCBI Taxonomy" id="287752"/>
    <lineage>
        <taxon>Bacteria</taxon>
        <taxon>Pseudomonadati</taxon>
        <taxon>Pseudomonadota</taxon>
        <taxon>Alphaproteobacteria</taxon>
        <taxon>Hyphomicrobiales</taxon>
        <taxon>Aurantimonadaceae</taxon>
        <taxon>Aurantimonas</taxon>
    </lineage>
</organism>
<evidence type="ECO:0000256" key="5">
    <source>
        <dbReference type="ARBA" id="ARBA00022801"/>
    </source>
</evidence>
<evidence type="ECO:0000313" key="14">
    <source>
        <dbReference type="EMBL" id="EAS51492.1"/>
    </source>
</evidence>
<proteinExistence type="inferred from homology"/>
<dbReference type="Proteomes" id="UP000000321">
    <property type="component" value="Unassembled WGS sequence"/>
</dbReference>
<dbReference type="FunFam" id="1.50.10.10:FF:000005">
    <property type="entry name" value="Glycosyl hydrolase, glucoamylase"/>
    <property type="match status" value="1"/>
</dbReference>
<reference evidence="14 15" key="1">
    <citation type="journal article" date="2008" name="Appl. Environ. Microbiol.">
        <title>Genomic insights into Mn(II) oxidation by the marine alphaproteobacterium Aurantimonas sp. strain SI85-9A1.</title>
        <authorList>
            <person name="Dick G.J."/>
            <person name="Podell S."/>
            <person name="Johnson H.A."/>
            <person name="Rivera-Espinoza Y."/>
            <person name="Bernier-Latmani R."/>
            <person name="McCarthy J.K."/>
            <person name="Torpey J.W."/>
            <person name="Clement B.G."/>
            <person name="Gaasterland T."/>
            <person name="Tebo B.M."/>
        </authorList>
    </citation>
    <scope>NUCLEOTIDE SEQUENCE [LARGE SCALE GENOMIC DNA]</scope>
    <source>
        <strain evidence="14 15">SI85-9A1</strain>
    </source>
</reference>
<dbReference type="AlphaFoldDB" id="Q1YM89"/>
<dbReference type="GO" id="GO:0005993">
    <property type="term" value="P:trehalose catabolic process"/>
    <property type="evidence" value="ECO:0007669"/>
    <property type="project" value="UniProtKB-ARBA"/>
</dbReference>
<evidence type="ECO:0000256" key="6">
    <source>
        <dbReference type="ARBA" id="ARBA00023277"/>
    </source>
</evidence>
<evidence type="ECO:0000256" key="11">
    <source>
        <dbReference type="ARBA" id="ARBA00060615"/>
    </source>
</evidence>
<evidence type="ECO:0000256" key="9">
    <source>
        <dbReference type="ARBA" id="ARBA00031637"/>
    </source>
</evidence>
<dbReference type="BioCyc" id="AURANTIMONAS:SI859A1_02308-MONOMER"/>
<dbReference type="Gene3D" id="1.50.10.10">
    <property type="match status" value="1"/>
</dbReference>
<dbReference type="InterPro" id="IPR045582">
    <property type="entry name" value="Trehalase-like_N"/>
</dbReference>
<comment type="cofactor">
    <cofactor evidence="10">
        <name>phosphate</name>
        <dbReference type="ChEBI" id="CHEBI:43474"/>
    </cofactor>
</comment>
<evidence type="ECO:0000259" key="13">
    <source>
        <dbReference type="Pfam" id="PF19291"/>
    </source>
</evidence>
<name>Q1YM89_AURMS</name>
<evidence type="ECO:0000256" key="2">
    <source>
        <dbReference type="ARBA" id="ARBA00006188"/>
    </source>
</evidence>
<dbReference type="RefSeq" id="WP_009210130.1">
    <property type="nucleotide sequence ID" value="NZ_BBWP01000001.1"/>
</dbReference>
<gene>
    <name evidence="14" type="ORF">SI859A1_02308</name>
</gene>
<dbReference type="EMBL" id="AAPJ01000001">
    <property type="protein sequence ID" value="EAS51492.1"/>
    <property type="molecule type" value="Genomic_DNA"/>
</dbReference>
<keyword evidence="7" id="KW-0326">Glycosidase</keyword>
<dbReference type="GO" id="GO:0004555">
    <property type="term" value="F:alpha,alpha-trehalase activity"/>
    <property type="evidence" value="ECO:0007669"/>
    <property type="project" value="UniProtKB-EC"/>
</dbReference>
<evidence type="ECO:0000256" key="10">
    <source>
        <dbReference type="ARBA" id="ARBA00053030"/>
    </source>
</evidence>
<comment type="similarity">
    <text evidence="2">Belongs to the glycosyl hydrolase 15 family.</text>
</comment>
<comment type="caution">
    <text evidence="14">The sequence shown here is derived from an EMBL/GenBank/DDBJ whole genome shotgun (WGS) entry which is preliminary data.</text>
</comment>
<dbReference type="Pfam" id="PF19291">
    <property type="entry name" value="TREH_N"/>
    <property type="match status" value="1"/>
</dbReference>
<evidence type="ECO:0000256" key="7">
    <source>
        <dbReference type="ARBA" id="ARBA00023295"/>
    </source>
</evidence>
<protein>
    <recommendedName>
        <fullName evidence="4">Trehalase</fullName>
        <ecNumber evidence="3">3.2.1.28</ecNumber>
    </recommendedName>
    <alternativeName>
        <fullName evidence="8">Alpha,alpha-trehalase</fullName>
    </alternativeName>
    <alternativeName>
        <fullName evidence="9">Alpha,alpha-trehalose glucohydrolase</fullName>
    </alternativeName>
</protein>
<evidence type="ECO:0000256" key="4">
    <source>
        <dbReference type="ARBA" id="ARBA00019905"/>
    </source>
</evidence>
<evidence type="ECO:0000313" key="15">
    <source>
        <dbReference type="Proteomes" id="UP000000321"/>
    </source>
</evidence>
<evidence type="ECO:0000259" key="12">
    <source>
        <dbReference type="Pfam" id="PF00723"/>
    </source>
</evidence>
<feature type="domain" description="Trehalase-like N-terminal" evidence="13">
    <location>
        <begin position="5"/>
        <end position="152"/>
    </location>
</feature>
<comment type="catalytic activity">
    <reaction evidence="1">
        <text>alpha,alpha-trehalose + H2O = alpha-D-glucose + beta-D-glucose</text>
        <dbReference type="Rhea" id="RHEA:32675"/>
        <dbReference type="ChEBI" id="CHEBI:15377"/>
        <dbReference type="ChEBI" id="CHEBI:15903"/>
        <dbReference type="ChEBI" id="CHEBI:16551"/>
        <dbReference type="ChEBI" id="CHEBI:17925"/>
        <dbReference type="EC" id="3.2.1.28"/>
    </reaction>
</comment>
<dbReference type="EC" id="3.2.1.28" evidence="3"/>
<comment type="pathway">
    <text evidence="11">Glycan degradation; trehalose degradation; D-glucose from alpha,alpha-trehalose: step 1/1.</text>
</comment>
<keyword evidence="5 14" id="KW-0378">Hydrolase</keyword>
<dbReference type="SUPFAM" id="SSF48208">
    <property type="entry name" value="Six-hairpin glycosidases"/>
    <property type="match status" value="1"/>
</dbReference>
<dbReference type="InterPro" id="IPR012341">
    <property type="entry name" value="6hp_glycosidase-like_sf"/>
</dbReference>